<dbReference type="EMBL" id="JACHXD010000003">
    <property type="protein sequence ID" value="MBB3118178.1"/>
    <property type="molecule type" value="Genomic_DNA"/>
</dbReference>
<reference evidence="1 2" key="1">
    <citation type="submission" date="2020-08" db="EMBL/GenBank/DDBJ databases">
        <title>Genomic Encyclopedia of Type Strains, Phase III (KMG-III): the genomes of soil and plant-associated and newly described type strains.</title>
        <authorList>
            <person name="Whitman W."/>
        </authorList>
    </citation>
    <scope>NUCLEOTIDE SEQUENCE [LARGE SCALE GENOMIC DNA]</scope>
    <source>
        <strain evidence="1 2">CECT 8897</strain>
    </source>
</reference>
<organism evidence="1 2">
    <name type="scientific">Pseudoduganella violacea</name>
    <dbReference type="NCBI Taxonomy" id="1715466"/>
    <lineage>
        <taxon>Bacteria</taxon>
        <taxon>Pseudomonadati</taxon>
        <taxon>Pseudomonadota</taxon>
        <taxon>Betaproteobacteria</taxon>
        <taxon>Burkholderiales</taxon>
        <taxon>Oxalobacteraceae</taxon>
        <taxon>Telluria group</taxon>
        <taxon>Pseudoduganella</taxon>
    </lineage>
</organism>
<evidence type="ECO:0000313" key="1">
    <source>
        <dbReference type="EMBL" id="MBB3118178.1"/>
    </source>
</evidence>
<comment type="caution">
    <text evidence="1">The sequence shown here is derived from an EMBL/GenBank/DDBJ whole genome shotgun (WGS) entry which is preliminary data.</text>
</comment>
<accession>A0A7W5FTH0</accession>
<dbReference type="Proteomes" id="UP000541535">
    <property type="component" value="Unassembled WGS sequence"/>
</dbReference>
<name>A0A7W5FTH0_9BURK</name>
<evidence type="ECO:0000313" key="2">
    <source>
        <dbReference type="Proteomes" id="UP000541535"/>
    </source>
</evidence>
<gene>
    <name evidence="1" type="ORF">FHS03_001209</name>
</gene>
<dbReference type="RefSeq" id="WP_223306029.1">
    <property type="nucleotide sequence ID" value="NZ_JACHXD010000003.1"/>
</dbReference>
<protein>
    <submittedName>
        <fullName evidence="1">Uncharacterized protein</fullName>
    </submittedName>
</protein>
<sequence>MATIALVLSSAALAGMVYTDQYSHAARIEARGFDALNHELLACADDAALQTLSAADVEPVQQ</sequence>
<proteinExistence type="predicted"/>
<dbReference type="AlphaFoldDB" id="A0A7W5FTH0"/>
<keyword evidence="2" id="KW-1185">Reference proteome</keyword>